<gene>
    <name evidence="1" type="ORF">NDI38_04645</name>
</gene>
<organism evidence="1 2">
    <name type="scientific">Stenomitos frigidus AS-A4</name>
    <dbReference type="NCBI Taxonomy" id="2933935"/>
    <lineage>
        <taxon>Bacteria</taxon>
        <taxon>Bacillati</taxon>
        <taxon>Cyanobacteriota</taxon>
        <taxon>Cyanophyceae</taxon>
        <taxon>Leptolyngbyales</taxon>
        <taxon>Leptolyngbyaceae</taxon>
        <taxon>Stenomitos</taxon>
    </lineage>
</organism>
<reference evidence="1 2" key="1">
    <citation type="submission" date="2022-04" db="EMBL/GenBank/DDBJ databases">
        <title>Positive selection, recombination, and allopatry shape intraspecific diversity of widespread and dominant cyanobacteria.</title>
        <authorList>
            <person name="Wei J."/>
            <person name="Shu W."/>
            <person name="Hu C."/>
        </authorList>
    </citation>
    <scope>NUCLEOTIDE SEQUENCE [LARGE SCALE GENOMIC DNA]</scope>
    <source>
        <strain evidence="1 2">AS-A4</strain>
    </source>
</reference>
<name>A0ABV0KER4_9CYAN</name>
<dbReference type="Proteomes" id="UP001476950">
    <property type="component" value="Unassembled WGS sequence"/>
</dbReference>
<comment type="caution">
    <text evidence="1">The sequence shown here is derived from an EMBL/GenBank/DDBJ whole genome shotgun (WGS) entry which is preliminary data.</text>
</comment>
<proteinExistence type="predicted"/>
<accession>A0ABV0KER4</accession>
<keyword evidence="2" id="KW-1185">Reference proteome</keyword>
<protein>
    <submittedName>
        <fullName evidence="1">Uncharacterized protein</fullName>
    </submittedName>
</protein>
<evidence type="ECO:0000313" key="2">
    <source>
        <dbReference type="Proteomes" id="UP001476950"/>
    </source>
</evidence>
<dbReference type="EMBL" id="JAMPLM010000002">
    <property type="protein sequence ID" value="MEP1057717.1"/>
    <property type="molecule type" value="Genomic_DNA"/>
</dbReference>
<dbReference type="RefSeq" id="WP_190450782.1">
    <property type="nucleotide sequence ID" value="NZ_JAMPLM010000002.1"/>
</dbReference>
<evidence type="ECO:0000313" key="1">
    <source>
        <dbReference type="EMBL" id="MEP1057717.1"/>
    </source>
</evidence>
<sequence>MQPQAINDVNLVFPTSVSSLMPPYAEIPDEYRNRRSPYADLTSEWFFSGLSENKIKAKPGIDEDSALRHLSTIMRSFEPKHEHKIAAVAYLMSQWFDIVEVSS</sequence>